<accession>A0A0F9D134</accession>
<comment type="caution">
    <text evidence="1">The sequence shown here is derived from an EMBL/GenBank/DDBJ whole genome shotgun (WGS) entry which is preliminary data.</text>
</comment>
<name>A0A0F9D134_9ZZZZ</name>
<protein>
    <submittedName>
        <fullName evidence="1">Uncharacterized protein</fullName>
    </submittedName>
</protein>
<dbReference type="EMBL" id="LAZR01033657">
    <property type="protein sequence ID" value="KKL47456.1"/>
    <property type="molecule type" value="Genomic_DNA"/>
</dbReference>
<sequence>MSRRIVKTDKIHVIETRHEAVHKEVIEELEKCLAIARDNPSIHTVIICMEDRKKNVEIHWSTCDDRAYLGSRLMLAGLKRMGVKTGG</sequence>
<dbReference type="AlphaFoldDB" id="A0A0F9D134"/>
<gene>
    <name evidence="1" type="ORF">LCGC14_2335350</name>
</gene>
<organism evidence="1">
    <name type="scientific">marine sediment metagenome</name>
    <dbReference type="NCBI Taxonomy" id="412755"/>
    <lineage>
        <taxon>unclassified sequences</taxon>
        <taxon>metagenomes</taxon>
        <taxon>ecological metagenomes</taxon>
    </lineage>
</organism>
<reference evidence="1" key="1">
    <citation type="journal article" date="2015" name="Nature">
        <title>Complex archaea that bridge the gap between prokaryotes and eukaryotes.</title>
        <authorList>
            <person name="Spang A."/>
            <person name="Saw J.H."/>
            <person name="Jorgensen S.L."/>
            <person name="Zaremba-Niedzwiedzka K."/>
            <person name="Martijn J."/>
            <person name="Lind A.E."/>
            <person name="van Eijk R."/>
            <person name="Schleper C."/>
            <person name="Guy L."/>
            <person name="Ettema T.J."/>
        </authorList>
    </citation>
    <scope>NUCLEOTIDE SEQUENCE</scope>
</reference>
<evidence type="ECO:0000313" key="1">
    <source>
        <dbReference type="EMBL" id="KKL47456.1"/>
    </source>
</evidence>
<proteinExistence type="predicted"/>